<keyword evidence="3" id="KW-0732">Signal</keyword>
<feature type="coiled-coil region" evidence="1">
    <location>
        <begin position="304"/>
        <end position="331"/>
    </location>
</feature>
<feature type="compositionally biased region" description="Polar residues" evidence="2">
    <location>
        <begin position="143"/>
        <end position="154"/>
    </location>
</feature>
<feature type="region of interest" description="Disordered" evidence="2">
    <location>
        <begin position="130"/>
        <end position="155"/>
    </location>
</feature>
<evidence type="ECO:0000313" key="5">
    <source>
        <dbReference type="Proteomes" id="UP000005408"/>
    </source>
</evidence>
<feature type="region of interest" description="Disordered" evidence="2">
    <location>
        <begin position="199"/>
        <end position="221"/>
    </location>
</feature>
<evidence type="ECO:0000256" key="1">
    <source>
        <dbReference type="SAM" id="Coils"/>
    </source>
</evidence>
<reference evidence="4" key="1">
    <citation type="submission" date="2022-08" db="UniProtKB">
        <authorList>
            <consortium name="EnsemblMetazoa"/>
        </authorList>
    </citation>
    <scope>IDENTIFICATION</scope>
    <source>
        <strain evidence="4">05x7-T-G4-1.051#20</strain>
    </source>
</reference>
<evidence type="ECO:0000256" key="2">
    <source>
        <dbReference type="SAM" id="MobiDB-lite"/>
    </source>
</evidence>
<name>A0A8W8NZJ6_MAGGI</name>
<feature type="region of interest" description="Disordered" evidence="2">
    <location>
        <begin position="249"/>
        <end position="284"/>
    </location>
</feature>
<keyword evidence="5" id="KW-1185">Reference proteome</keyword>
<sequence>MDMMSLYFGVGLLAFASAYGCHTTGYNGLNCSIPCPNVNCQYCHIETGTCQGCKPGYQGQRCDTDRINSVSDERICLHKPRKRRRSFGEIGPRREVDQPPPQSTQVISVRRLISDVDLFKVEDVWLSTPSTTTSEKAAVPSPMLSQSPGPSQASCEKEETSRWGEAEMKIKASGINSIGIQERTSAEIIKKWRDISSQTKEKEAQYRRELGKTGGRPAPSSVNASDIAVNLFKVEELWLSPPMTSERAVVPSHVPSQSPGPPHALPDNPAVTPTLPKSPSHGEHLQMKKYEKMCCEAEEDNEGVYELQCQVLEQEMENNKLEMEKTQLQIDLLRSLNAGVAPGGRSALI</sequence>
<dbReference type="CDD" id="cd00055">
    <property type="entry name" value="EGF_Lam"/>
    <property type="match status" value="1"/>
</dbReference>
<evidence type="ECO:0000313" key="4">
    <source>
        <dbReference type="EnsemblMetazoa" id="G8503.1:cds"/>
    </source>
</evidence>
<proteinExistence type="predicted"/>
<feature type="compositionally biased region" description="Basic and acidic residues" evidence="2">
    <location>
        <begin position="199"/>
        <end position="211"/>
    </location>
</feature>
<evidence type="ECO:0000256" key="3">
    <source>
        <dbReference type="SAM" id="SignalP"/>
    </source>
</evidence>
<accession>A0A8W8NZJ6</accession>
<dbReference type="AlphaFoldDB" id="A0A8W8NZJ6"/>
<dbReference type="InterPro" id="IPR002049">
    <property type="entry name" value="LE_dom"/>
</dbReference>
<feature type="signal peptide" evidence="3">
    <location>
        <begin position="1"/>
        <end position="20"/>
    </location>
</feature>
<organism evidence="4 5">
    <name type="scientific">Magallana gigas</name>
    <name type="common">Pacific oyster</name>
    <name type="synonym">Crassostrea gigas</name>
    <dbReference type="NCBI Taxonomy" id="29159"/>
    <lineage>
        <taxon>Eukaryota</taxon>
        <taxon>Metazoa</taxon>
        <taxon>Spiralia</taxon>
        <taxon>Lophotrochozoa</taxon>
        <taxon>Mollusca</taxon>
        <taxon>Bivalvia</taxon>
        <taxon>Autobranchia</taxon>
        <taxon>Pteriomorphia</taxon>
        <taxon>Ostreida</taxon>
        <taxon>Ostreoidea</taxon>
        <taxon>Ostreidae</taxon>
        <taxon>Magallana</taxon>
    </lineage>
</organism>
<feature type="chain" id="PRO_5036505466" evidence="3">
    <location>
        <begin position="21"/>
        <end position="349"/>
    </location>
</feature>
<dbReference type="Proteomes" id="UP000005408">
    <property type="component" value="Unassembled WGS sequence"/>
</dbReference>
<keyword evidence="1" id="KW-0175">Coiled coil</keyword>
<protein>
    <submittedName>
        <fullName evidence="4">Uncharacterized protein</fullName>
    </submittedName>
</protein>
<dbReference type="EnsemblMetazoa" id="G8503.1">
    <property type="protein sequence ID" value="G8503.1:cds"/>
    <property type="gene ID" value="G8503"/>
</dbReference>